<dbReference type="Proteomes" id="UP001604336">
    <property type="component" value="Unassembled WGS sequence"/>
</dbReference>
<reference evidence="3" key="1">
    <citation type="submission" date="2024-07" db="EMBL/GenBank/DDBJ databases">
        <title>Two chromosome-level genome assemblies of Korean endemic species Abeliophyllum distichum and Forsythia ovata (Oleaceae).</title>
        <authorList>
            <person name="Jang H."/>
        </authorList>
    </citation>
    <scope>NUCLEOTIDE SEQUENCE [LARGE SCALE GENOMIC DNA]</scope>
</reference>
<accession>A0ABD1VZ11</accession>
<comment type="caution">
    <text evidence="2">The sequence shown here is derived from an EMBL/GenBank/DDBJ whole genome shotgun (WGS) entry which is preliminary data.</text>
</comment>
<feature type="compositionally biased region" description="Pro residues" evidence="1">
    <location>
        <begin position="68"/>
        <end position="80"/>
    </location>
</feature>
<protein>
    <submittedName>
        <fullName evidence="2">UDPGT domain-containing protein</fullName>
    </submittedName>
</protein>
<organism evidence="2 3">
    <name type="scientific">Abeliophyllum distichum</name>
    <dbReference type="NCBI Taxonomy" id="126358"/>
    <lineage>
        <taxon>Eukaryota</taxon>
        <taxon>Viridiplantae</taxon>
        <taxon>Streptophyta</taxon>
        <taxon>Embryophyta</taxon>
        <taxon>Tracheophyta</taxon>
        <taxon>Spermatophyta</taxon>
        <taxon>Magnoliopsida</taxon>
        <taxon>eudicotyledons</taxon>
        <taxon>Gunneridae</taxon>
        <taxon>Pentapetalae</taxon>
        <taxon>asterids</taxon>
        <taxon>lamiids</taxon>
        <taxon>Lamiales</taxon>
        <taxon>Oleaceae</taxon>
        <taxon>Forsythieae</taxon>
        <taxon>Abeliophyllum</taxon>
    </lineage>
</organism>
<proteinExistence type="predicted"/>
<keyword evidence="3" id="KW-1185">Reference proteome</keyword>
<feature type="region of interest" description="Disordered" evidence="1">
    <location>
        <begin position="53"/>
        <end position="80"/>
    </location>
</feature>
<evidence type="ECO:0000256" key="1">
    <source>
        <dbReference type="SAM" id="MobiDB-lite"/>
    </source>
</evidence>
<dbReference type="EMBL" id="JBFOLK010000001">
    <property type="protein sequence ID" value="KAL2541490.1"/>
    <property type="molecule type" value="Genomic_DNA"/>
</dbReference>
<evidence type="ECO:0000313" key="3">
    <source>
        <dbReference type="Proteomes" id="UP001604336"/>
    </source>
</evidence>
<evidence type="ECO:0000313" key="2">
    <source>
        <dbReference type="EMBL" id="KAL2541490.1"/>
    </source>
</evidence>
<name>A0ABD1VZ11_9LAMI</name>
<sequence length="105" mass="12025">MPQSFRRCWLTEVSSDQLLTEGESYPKCGEQKLFLGKRLKSQTSAKTYITSHDLMRHHNQPTRTPTGSRPPKPGDQPPWVPLIEGSIALMFNTCMRFGRRSNPIH</sequence>
<gene>
    <name evidence="2" type="ORF">Adt_02468</name>
</gene>
<dbReference type="AlphaFoldDB" id="A0ABD1VZ11"/>